<keyword evidence="1" id="KW-0812">Transmembrane</keyword>
<dbReference type="Proteomes" id="UP001302072">
    <property type="component" value="Chromosome"/>
</dbReference>
<name>A0ABY9YNF2_9GAMM</name>
<keyword evidence="1" id="KW-0472">Membrane</keyword>
<reference evidence="2 3" key="1">
    <citation type="submission" date="2022-12" db="EMBL/GenBank/DDBJ databases">
        <title>Two new species, Stenotrophomonas aracearum and Stenotrophomonas oahuensis, isolated from Anthurium (Araceae family) in Hawaii.</title>
        <authorList>
            <person name="Chunag S.C."/>
            <person name="Dobhal S."/>
            <person name="Alvarez A."/>
            <person name="Arif M."/>
        </authorList>
    </citation>
    <scope>NUCLEOTIDE SEQUENCE [LARGE SCALE GENOMIC DNA]</scope>
    <source>
        <strain evidence="2 3">A5586</strain>
    </source>
</reference>
<evidence type="ECO:0000256" key="1">
    <source>
        <dbReference type="SAM" id="Phobius"/>
    </source>
</evidence>
<organism evidence="2 3">
    <name type="scientific">Stenotrophomonas oahuensis</name>
    <dbReference type="NCBI Taxonomy" id="3003271"/>
    <lineage>
        <taxon>Bacteria</taxon>
        <taxon>Pseudomonadati</taxon>
        <taxon>Pseudomonadota</taxon>
        <taxon>Gammaproteobacteria</taxon>
        <taxon>Lysobacterales</taxon>
        <taxon>Lysobacteraceae</taxon>
        <taxon>Stenotrophomonas</taxon>
    </lineage>
</organism>
<feature type="transmembrane region" description="Helical" evidence="1">
    <location>
        <begin position="64"/>
        <end position="84"/>
    </location>
</feature>
<protein>
    <submittedName>
        <fullName evidence="2">Uncharacterized protein</fullName>
    </submittedName>
</protein>
<keyword evidence="3" id="KW-1185">Reference proteome</keyword>
<sequence>MISARDGRVGKASRIDSKTRDCRSALPGFVLVATGLQALAQDGLFNYQEYEKRVKSAQILAVKLLMPIVLLLGLPALPGIAFGGESQALRGTYSNLCIHPDTGDLLGIELSFVSEAEGGYVLVQRYEGGPVAPVLMKIKSRGDLIVLAVGESDSIALQRKGSVVRATYLDGQQSRLGTAVENLISSSPVWQGQKPAVCR</sequence>
<accession>A0ABY9YNF2</accession>
<gene>
    <name evidence="2" type="ORF">PDM29_18230</name>
</gene>
<dbReference type="EMBL" id="CP115541">
    <property type="protein sequence ID" value="WNH52248.1"/>
    <property type="molecule type" value="Genomic_DNA"/>
</dbReference>
<dbReference type="RefSeq" id="WP_311191453.1">
    <property type="nucleotide sequence ID" value="NZ_CP115541.1"/>
</dbReference>
<proteinExistence type="predicted"/>
<keyword evidence="1" id="KW-1133">Transmembrane helix</keyword>
<evidence type="ECO:0000313" key="2">
    <source>
        <dbReference type="EMBL" id="WNH52248.1"/>
    </source>
</evidence>
<evidence type="ECO:0000313" key="3">
    <source>
        <dbReference type="Proteomes" id="UP001302072"/>
    </source>
</evidence>